<evidence type="ECO:0000259" key="2">
    <source>
        <dbReference type="Pfam" id="PF12215"/>
    </source>
</evidence>
<feature type="domain" description="Glycosyl-hydrolase family 116 N-terminal" evidence="2">
    <location>
        <begin position="27"/>
        <end position="355"/>
    </location>
</feature>
<dbReference type="InterPro" id="IPR024462">
    <property type="entry name" value="GH116_N"/>
</dbReference>
<keyword evidence="4" id="KW-1185">Reference proteome</keyword>
<dbReference type="PANTHER" id="PTHR12654:SF0">
    <property type="entry name" value="NON-LYSOSOMAL GLUCOSYLCERAMIDASE"/>
    <property type="match status" value="1"/>
</dbReference>
<evidence type="ECO:0000313" key="4">
    <source>
        <dbReference type="Proteomes" id="UP000245412"/>
    </source>
</evidence>
<dbReference type="Pfam" id="PF12215">
    <property type="entry name" value="Glyco_hydr_116N"/>
    <property type="match status" value="1"/>
</dbReference>
<dbReference type="InterPro" id="IPR008928">
    <property type="entry name" value="6-hairpin_glycosidase_sf"/>
</dbReference>
<gene>
    <name evidence="3" type="ORF">C7383_11489</name>
</gene>
<name>A0AB73SZT5_9FIRM</name>
<dbReference type="Proteomes" id="UP000245412">
    <property type="component" value="Unassembled WGS sequence"/>
</dbReference>
<dbReference type="Pfam" id="PF04685">
    <property type="entry name" value="DUF608"/>
    <property type="match status" value="1"/>
</dbReference>
<dbReference type="AlphaFoldDB" id="A0AB73SZT5"/>
<reference evidence="3 4" key="1">
    <citation type="submission" date="2018-05" db="EMBL/GenBank/DDBJ databases">
        <authorList>
            <person name="Goeker M."/>
            <person name="Huntemann M."/>
            <person name="Clum A."/>
            <person name="Pillay M."/>
            <person name="Palaniappan K."/>
            <person name="Varghese N."/>
            <person name="Mikhailova N."/>
            <person name="Stamatis D."/>
            <person name="Reddy T."/>
            <person name="Daum C."/>
            <person name="Shapiro N."/>
            <person name="Ivanova N."/>
            <person name="Kyrpides N."/>
            <person name="Woyke T."/>
        </authorList>
    </citation>
    <scope>NUCLEOTIDE SEQUENCE [LARGE SCALE GENOMIC DNA]</scope>
    <source>
        <strain evidence="3 4">DSM 26524</strain>
    </source>
</reference>
<dbReference type="SUPFAM" id="SSF48208">
    <property type="entry name" value="Six-hairpin glycosidases"/>
    <property type="match status" value="1"/>
</dbReference>
<dbReference type="GO" id="GO:0005975">
    <property type="term" value="P:carbohydrate metabolic process"/>
    <property type="evidence" value="ECO:0007669"/>
    <property type="project" value="InterPro"/>
</dbReference>
<dbReference type="Gene3D" id="1.50.10.10">
    <property type="match status" value="1"/>
</dbReference>
<proteinExistence type="predicted"/>
<feature type="domain" description="Glycosyl-hydrolase family 116 catalytic region" evidence="1">
    <location>
        <begin position="462"/>
        <end position="746"/>
    </location>
</feature>
<dbReference type="PANTHER" id="PTHR12654">
    <property type="entry name" value="BILE ACID BETA-GLUCOSIDASE-RELATED"/>
    <property type="match status" value="1"/>
</dbReference>
<protein>
    <submittedName>
        <fullName evidence="3">Uncharacterized protein (DUF608 family)</fullName>
    </submittedName>
</protein>
<evidence type="ECO:0000313" key="3">
    <source>
        <dbReference type="EMBL" id="PWJ73121.1"/>
    </source>
</evidence>
<comment type="caution">
    <text evidence="3">The sequence shown here is derived from an EMBL/GenBank/DDBJ whole genome shotgun (WGS) entry which is preliminary data.</text>
</comment>
<dbReference type="GO" id="GO:0004553">
    <property type="term" value="F:hydrolase activity, hydrolyzing O-glycosyl compounds"/>
    <property type="evidence" value="ECO:0007669"/>
    <property type="project" value="InterPro"/>
</dbReference>
<accession>A0AB73SZT5</accession>
<dbReference type="RefSeq" id="WP_257497919.1">
    <property type="nucleotide sequence ID" value="NZ_JANKBI010000014.1"/>
</dbReference>
<sequence>MNAFRYDTIKKNTKKYTNKDRAFRALLGGIGTGNISLDGDGRLCDFEIMNHPDKKLKIPYTFFSLWCREEGKDSRAFVLEAEPGGLSEKALGYPTGELYGLPRMDSCEIETNYPFFKYNFKREGLPLKITMEAYTPFIPLDEKNSGIPGYSVEYCIENMSDRPAEVSVCSSMYNFTGFTSYDGYDRLCVDGMPENDVLQGEGYTGVLFRNRGADPEAVNYGTLALACTGKNITLKPCWQAGGWWDGAEEFWQDFREDGKLNADVATDAVGSNIGSADVPKVVGSVCSTETIRPGECAHFTFYFTWSFPNRYGWWPDGHAREEDKPQHDKIWKNYYSTVWKDAPDALKYMFENAEELKGRSRDFSNALYSTTLDADVIESLVSAITVLRSNTCFRIGDGRFFAWEGCFEHAGSCAGTCTHVWNYAQALAFLFPYLEISARKTEFLQETDEEGNMAFRAKRLLDGSKWEMLPATDGQLGSILRVYREWKMTGDDSFLREVWDKVVSAMEFSLRTWDSDGDFVLDDQQHNTYDIEFYGLNSLTNSILYAALAACSSMAEYLGETKRASRYRKAWEEGSRRMDELLWNGEWYEQKISPEDLNRYKYQYGTGCLADQLLGQELAHVCGLGYILPEEHVKSAVHSIYRHNFLRSMKDHESVQRTYAYQDEAGLILCSWPRGGRPKQPFVYSDEVWTGIEYQVAAHLIYEGYIEEGMDIVHAVRGRYDGSRRSPYNEIECGNHYTRSMAAWGLLTALSGYKFDMVKKEISFAPLVSQEDFSCFYSNGSSWGIYRQNVMENGELSYEVIPLYGDMDGVAVNPRS</sequence>
<dbReference type="InterPro" id="IPR012341">
    <property type="entry name" value="6hp_glycosidase-like_sf"/>
</dbReference>
<organism evidence="3 4">
    <name type="scientific">Murimonas intestini</name>
    <dbReference type="NCBI Taxonomy" id="1337051"/>
    <lineage>
        <taxon>Bacteria</taxon>
        <taxon>Bacillati</taxon>
        <taxon>Bacillota</taxon>
        <taxon>Clostridia</taxon>
        <taxon>Lachnospirales</taxon>
        <taxon>Lachnospiraceae</taxon>
        <taxon>Murimonas</taxon>
    </lineage>
</organism>
<dbReference type="InterPro" id="IPR052566">
    <property type="entry name" value="Non-lysos_glucosylceramidase"/>
</dbReference>
<evidence type="ECO:0000259" key="1">
    <source>
        <dbReference type="Pfam" id="PF04685"/>
    </source>
</evidence>
<dbReference type="EMBL" id="QGGY01000014">
    <property type="protein sequence ID" value="PWJ73121.1"/>
    <property type="molecule type" value="Genomic_DNA"/>
</dbReference>
<dbReference type="InterPro" id="IPR006775">
    <property type="entry name" value="GH116_catalytic"/>
</dbReference>